<dbReference type="SUPFAM" id="SSF140663">
    <property type="entry name" value="TTHA0068-like"/>
    <property type="match status" value="1"/>
</dbReference>
<dbReference type="Pfam" id="PF03745">
    <property type="entry name" value="DUF309"/>
    <property type="match status" value="1"/>
</dbReference>
<comment type="caution">
    <text evidence="1">The sequence shown here is derived from an EMBL/GenBank/DDBJ whole genome shotgun (WGS) entry which is preliminary data.</text>
</comment>
<protein>
    <submittedName>
        <fullName evidence="1">DUF309 domain-containing protein</fullName>
    </submittedName>
</protein>
<dbReference type="Proteomes" id="UP000309561">
    <property type="component" value="Unassembled WGS sequence"/>
</dbReference>
<organism evidence="1 2">
    <name type="scientific">Sulfurimonas crateris</name>
    <dbReference type="NCBI Taxonomy" id="2574727"/>
    <lineage>
        <taxon>Bacteria</taxon>
        <taxon>Pseudomonadati</taxon>
        <taxon>Campylobacterota</taxon>
        <taxon>Epsilonproteobacteria</taxon>
        <taxon>Campylobacterales</taxon>
        <taxon>Sulfurimonadaceae</taxon>
        <taxon>Sulfurimonas</taxon>
    </lineage>
</organism>
<gene>
    <name evidence="1" type="ORF">FCU45_00565</name>
</gene>
<proteinExistence type="predicted"/>
<accession>A0A4U2Z9B8</accession>
<reference evidence="1 2" key="1">
    <citation type="submission" date="2019-04" db="EMBL/GenBank/DDBJ databases">
        <title>Sulfurimonas crateris sp. nov. a facultative anaerobic sulfur-oxidizing chemolithautotrophic bacterium isolated from a terrestrial mud vulcano.</title>
        <authorList>
            <person name="Ratnikova N.M."/>
            <person name="Slobodkin A.I."/>
            <person name="Merkel A.Y."/>
            <person name="Novikov A."/>
            <person name="Bonch-Osmolovskaya E.A."/>
            <person name="Slobodkina G.B."/>
        </authorList>
    </citation>
    <scope>NUCLEOTIDE SEQUENCE [LARGE SCALE GENOMIC DNA]</scope>
    <source>
        <strain evidence="1 2">SN118</strain>
    </source>
</reference>
<evidence type="ECO:0000313" key="2">
    <source>
        <dbReference type="Proteomes" id="UP000309561"/>
    </source>
</evidence>
<name>A0A4U2Z9B8_9BACT</name>
<dbReference type="OrthoDB" id="5372903at2"/>
<dbReference type="Gene3D" id="1.10.3450.10">
    <property type="entry name" value="TTHA0068-like"/>
    <property type="match status" value="1"/>
</dbReference>
<keyword evidence="2" id="KW-1185">Reference proteome</keyword>
<dbReference type="InterPro" id="IPR023203">
    <property type="entry name" value="TTHA0068_sf"/>
</dbReference>
<dbReference type="EMBL" id="SZPX01000001">
    <property type="protein sequence ID" value="TKI70917.1"/>
    <property type="molecule type" value="Genomic_DNA"/>
</dbReference>
<dbReference type="InterPro" id="IPR005500">
    <property type="entry name" value="DUF309"/>
</dbReference>
<sequence>MSRHEKQLELFVQNLQKQNFYDAHEDLEVLWYERRFEESDEVKLLKGFINASVCFELHKKGKTEASQKVWNNYLKYRDLIHSTDSIHKEKYLLIIDEIERIKKSFIK</sequence>
<evidence type="ECO:0000313" key="1">
    <source>
        <dbReference type="EMBL" id="TKI70917.1"/>
    </source>
</evidence>
<dbReference type="AlphaFoldDB" id="A0A4U2Z9B8"/>
<dbReference type="RefSeq" id="WP_137011231.1">
    <property type="nucleotide sequence ID" value="NZ_SZPX01000001.1"/>
</dbReference>